<reference evidence="2" key="3">
    <citation type="submission" date="2014-01" db="EMBL/GenBank/DDBJ databases">
        <title>Evolution of pathogenesis and genome organization in the Tremellales.</title>
        <authorList>
            <person name="Cuomo C."/>
            <person name="Litvintseva A."/>
            <person name="Heitman J."/>
            <person name="Chen Y."/>
            <person name="Sun S."/>
            <person name="Springer D."/>
            <person name="Dromer F."/>
            <person name="Young S."/>
            <person name="Zeng Q."/>
            <person name="Chapman S."/>
            <person name="Gujja S."/>
            <person name="Saif S."/>
            <person name="Birren B."/>
        </authorList>
    </citation>
    <scope>NUCLEOTIDE SEQUENCE</scope>
    <source>
        <strain evidence="2">CBS 10118</strain>
    </source>
</reference>
<proteinExistence type="predicted"/>
<evidence type="ECO:0000313" key="3">
    <source>
        <dbReference type="EMBL" id="WVW84455.1"/>
    </source>
</evidence>
<reference evidence="2" key="1">
    <citation type="submission" date="2013-07" db="EMBL/GenBank/DDBJ databases">
        <title>The Genome Sequence of Cryptococcus bestiolae CBS10118.</title>
        <authorList>
            <consortium name="The Broad Institute Genome Sequencing Platform"/>
            <person name="Cuomo C."/>
            <person name="Litvintseva A."/>
            <person name="Chen Y."/>
            <person name="Heitman J."/>
            <person name="Sun S."/>
            <person name="Springer D."/>
            <person name="Dromer F."/>
            <person name="Young S.K."/>
            <person name="Zeng Q."/>
            <person name="Gargeya S."/>
            <person name="Fitzgerald M."/>
            <person name="Abouelleil A."/>
            <person name="Alvarado L."/>
            <person name="Berlin A.M."/>
            <person name="Chapman S.B."/>
            <person name="Dewar J."/>
            <person name="Goldberg J."/>
            <person name="Griggs A."/>
            <person name="Gujja S."/>
            <person name="Hansen M."/>
            <person name="Howarth C."/>
            <person name="Imamovic A."/>
            <person name="Larimer J."/>
            <person name="McCowan C."/>
            <person name="Murphy C."/>
            <person name="Pearson M."/>
            <person name="Priest M."/>
            <person name="Roberts A."/>
            <person name="Saif S."/>
            <person name="Shea T."/>
            <person name="Sykes S."/>
            <person name="Wortman J."/>
            <person name="Nusbaum C."/>
            <person name="Birren B."/>
        </authorList>
    </citation>
    <scope>NUCLEOTIDE SEQUENCE [LARGE SCALE GENOMIC DNA]</scope>
    <source>
        <strain evidence="2">CBS 10118</strain>
    </source>
</reference>
<evidence type="ECO:0000313" key="2">
    <source>
        <dbReference type="EMBL" id="OCF24792.1"/>
    </source>
</evidence>
<dbReference type="GeneID" id="30210652"/>
<feature type="compositionally biased region" description="Basic residues" evidence="1">
    <location>
        <begin position="67"/>
        <end position="77"/>
    </location>
</feature>
<feature type="region of interest" description="Disordered" evidence="1">
    <location>
        <begin position="58"/>
        <end position="125"/>
    </location>
</feature>
<dbReference type="VEuPathDB" id="FungiDB:I302_06253"/>
<dbReference type="Proteomes" id="UP000092730">
    <property type="component" value="Chromosome 5"/>
</dbReference>
<reference evidence="3" key="4">
    <citation type="submission" date="2024-02" db="EMBL/GenBank/DDBJ databases">
        <title>Comparative genomics of Cryptococcus and Kwoniella reveals pathogenesis evolution and contrasting modes of karyotype evolution via chromosome fusion or intercentromeric recombination.</title>
        <authorList>
            <person name="Coelho M.A."/>
            <person name="David-Palma M."/>
            <person name="Shea T."/>
            <person name="Bowers K."/>
            <person name="McGinley-Smith S."/>
            <person name="Mohammad A.W."/>
            <person name="Gnirke A."/>
            <person name="Yurkov A.M."/>
            <person name="Nowrousian M."/>
            <person name="Sun S."/>
            <person name="Cuomo C.A."/>
            <person name="Heitman J."/>
        </authorList>
    </citation>
    <scope>NUCLEOTIDE SEQUENCE</scope>
    <source>
        <strain evidence="3">CBS 10118</strain>
    </source>
</reference>
<name>A0A1B9G190_9TREE</name>
<feature type="compositionally biased region" description="Basic and acidic residues" evidence="1">
    <location>
        <begin position="108"/>
        <end position="125"/>
    </location>
</feature>
<organism evidence="2">
    <name type="scientific">Kwoniella bestiolae CBS 10118</name>
    <dbReference type="NCBI Taxonomy" id="1296100"/>
    <lineage>
        <taxon>Eukaryota</taxon>
        <taxon>Fungi</taxon>
        <taxon>Dikarya</taxon>
        <taxon>Basidiomycota</taxon>
        <taxon>Agaricomycotina</taxon>
        <taxon>Tremellomycetes</taxon>
        <taxon>Tremellales</taxon>
        <taxon>Cryptococcaceae</taxon>
        <taxon>Kwoniella</taxon>
    </lineage>
</organism>
<dbReference type="AlphaFoldDB" id="A0A1B9G190"/>
<protein>
    <submittedName>
        <fullName evidence="2">Uncharacterized protein</fullName>
    </submittedName>
</protein>
<gene>
    <name evidence="2" type="ORF">I302_06253</name>
    <name evidence="3" type="ORF">I302_106489</name>
</gene>
<reference evidence="3" key="2">
    <citation type="submission" date="2013-07" db="EMBL/GenBank/DDBJ databases">
        <authorList>
            <consortium name="The Broad Institute Genome Sequencing Platform"/>
            <person name="Cuomo C."/>
            <person name="Litvintseva A."/>
            <person name="Chen Y."/>
            <person name="Heitman J."/>
            <person name="Sun S."/>
            <person name="Springer D."/>
            <person name="Dromer F."/>
            <person name="Young S.K."/>
            <person name="Zeng Q."/>
            <person name="Gargeya S."/>
            <person name="Fitzgerald M."/>
            <person name="Abouelleil A."/>
            <person name="Alvarado L."/>
            <person name="Berlin A.M."/>
            <person name="Chapman S.B."/>
            <person name="Dewar J."/>
            <person name="Goldberg J."/>
            <person name="Griggs A."/>
            <person name="Gujja S."/>
            <person name="Hansen M."/>
            <person name="Howarth C."/>
            <person name="Imamovic A."/>
            <person name="Larimer J."/>
            <person name="McCowan C."/>
            <person name="Murphy C."/>
            <person name="Pearson M."/>
            <person name="Priest M."/>
            <person name="Roberts A."/>
            <person name="Saif S."/>
            <person name="Shea T."/>
            <person name="Sykes S."/>
            <person name="Wortman J."/>
            <person name="Nusbaum C."/>
            <person name="Birren B."/>
        </authorList>
    </citation>
    <scope>NUCLEOTIDE SEQUENCE</scope>
    <source>
        <strain evidence="3">CBS 10118</strain>
    </source>
</reference>
<evidence type="ECO:0000256" key="1">
    <source>
        <dbReference type="SAM" id="MobiDB-lite"/>
    </source>
</evidence>
<keyword evidence="4" id="KW-1185">Reference proteome</keyword>
<feature type="compositionally biased region" description="Low complexity" evidence="1">
    <location>
        <begin position="95"/>
        <end position="107"/>
    </location>
</feature>
<dbReference type="EMBL" id="KI894022">
    <property type="protein sequence ID" value="OCF24792.1"/>
    <property type="molecule type" value="Genomic_DNA"/>
</dbReference>
<evidence type="ECO:0000313" key="4">
    <source>
        <dbReference type="Proteomes" id="UP000092730"/>
    </source>
</evidence>
<dbReference type="KEGG" id="kbi:30210652"/>
<dbReference type="EMBL" id="CP144545">
    <property type="protein sequence ID" value="WVW84455.1"/>
    <property type="molecule type" value="Genomic_DNA"/>
</dbReference>
<accession>A0A1B9G190</accession>
<dbReference type="RefSeq" id="XP_019045862.1">
    <property type="nucleotide sequence ID" value="XM_019192865.1"/>
</dbReference>
<sequence>MPYANVQRFTKARSSCKSSTRPINAFVRPRSTTTYKPTFTSGARSSPPILSTVIRYTAPKQHDWSRRRTNSHNHSKTTSKPSTKTSEQVRELGQDVVLDSSTTSVLLSERDDSRPTSANHDETTKSVRFTDDTLDTCSSSKAYRTVTSRRIKREREASNPGLRLARFFAGNTRR</sequence>